<sequence length="111" mass="12628">MSDLRSELTQNMDEAEWDWLIPHAQRDAIIVVADGLDLLDVGVAIASDNIPSVQNWIDEQLLVKPTPEQLGEWNSDHTKRFNALIVEPYVLVQEKAVLSQDNPITNWPRNI</sequence>
<dbReference type="InterPro" id="IPR018741">
    <property type="entry name" value="DUF2288"/>
</dbReference>
<dbReference type="HOGENOM" id="CLU_137225_1_0_3"/>
<dbReference type="Proteomes" id="UP000001511">
    <property type="component" value="Chromosome"/>
</dbReference>
<dbReference type="STRING" id="551115.Aazo_2010"/>
<evidence type="ECO:0008006" key="3">
    <source>
        <dbReference type="Google" id="ProtNLM"/>
    </source>
</evidence>
<evidence type="ECO:0000313" key="1">
    <source>
        <dbReference type="EMBL" id="ADI64076.1"/>
    </source>
</evidence>
<dbReference type="Pfam" id="PF10052">
    <property type="entry name" value="DUF2288"/>
    <property type="match status" value="1"/>
</dbReference>
<dbReference type="RefSeq" id="WP_013191093.1">
    <property type="nucleotide sequence ID" value="NC_014248.1"/>
</dbReference>
<dbReference type="EMBL" id="CP002059">
    <property type="protein sequence ID" value="ADI64076.1"/>
    <property type="molecule type" value="Genomic_DNA"/>
</dbReference>
<organism evidence="1 2">
    <name type="scientific">Nostoc azollae (strain 0708)</name>
    <name type="common">Anabaena azollae (strain 0708)</name>
    <dbReference type="NCBI Taxonomy" id="551115"/>
    <lineage>
        <taxon>Bacteria</taxon>
        <taxon>Bacillati</taxon>
        <taxon>Cyanobacteriota</taxon>
        <taxon>Cyanophyceae</taxon>
        <taxon>Nostocales</taxon>
        <taxon>Nostocaceae</taxon>
        <taxon>Trichormus</taxon>
    </lineage>
</organism>
<accession>D7DWF9</accession>
<evidence type="ECO:0000313" key="2">
    <source>
        <dbReference type="Proteomes" id="UP000001511"/>
    </source>
</evidence>
<gene>
    <name evidence="1" type="ordered locus">Aazo_2010</name>
</gene>
<reference evidence="1 2" key="1">
    <citation type="journal article" date="2010" name="PLoS ONE">
        <title>Genome erosion in a nitrogen-fixing vertically transmitted endosymbiotic multicellular cyanobacterium.</title>
        <authorList>
            <person name="Ran L."/>
            <person name="Larsson J."/>
            <person name="Vigil-Stenman T."/>
            <person name="Nylander J.A."/>
            <person name="Ininbergs K."/>
            <person name="Zheng W.W."/>
            <person name="Lapidus A."/>
            <person name="Lowry S."/>
            <person name="Haselkorn R."/>
            <person name="Bergman B."/>
        </authorList>
    </citation>
    <scope>NUCLEOTIDE SEQUENCE [LARGE SCALE GENOMIC DNA]</scope>
    <source>
        <strain evidence="1 2">0708</strain>
    </source>
</reference>
<dbReference type="AlphaFoldDB" id="D7DWF9"/>
<keyword evidence="2" id="KW-1185">Reference proteome</keyword>
<name>D7DWF9_NOSA0</name>
<dbReference type="KEGG" id="naz:Aazo_2010"/>
<dbReference type="eggNOG" id="COG5626">
    <property type="taxonomic scope" value="Bacteria"/>
</dbReference>
<protein>
    <recommendedName>
        <fullName evidence="3">DUF2288 domain-containing protein</fullName>
    </recommendedName>
</protein>
<dbReference type="OrthoDB" id="428307at2"/>
<proteinExistence type="predicted"/>